<dbReference type="Proteomes" id="UP001642360">
    <property type="component" value="Unassembled WGS sequence"/>
</dbReference>
<proteinExistence type="predicted"/>
<protein>
    <submittedName>
        <fullName evidence="2">Uncharacterized protein</fullName>
    </submittedName>
</protein>
<keyword evidence="3" id="KW-1185">Reference proteome</keyword>
<reference evidence="2 3" key="1">
    <citation type="submission" date="2024-02" db="EMBL/GenBank/DDBJ databases">
        <authorList>
            <person name="Vignale AGUSTIN F."/>
            <person name="Sosa J E."/>
            <person name="Modenutti C."/>
        </authorList>
    </citation>
    <scope>NUCLEOTIDE SEQUENCE [LARGE SCALE GENOMIC DNA]</scope>
</reference>
<accession>A0ABC8U4G2</accession>
<organism evidence="2 3">
    <name type="scientific">Ilex paraguariensis</name>
    <name type="common">yerba mate</name>
    <dbReference type="NCBI Taxonomy" id="185542"/>
    <lineage>
        <taxon>Eukaryota</taxon>
        <taxon>Viridiplantae</taxon>
        <taxon>Streptophyta</taxon>
        <taxon>Embryophyta</taxon>
        <taxon>Tracheophyta</taxon>
        <taxon>Spermatophyta</taxon>
        <taxon>Magnoliopsida</taxon>
        <taxon>eudicotyledons</taxon>
        <taxon>Gunneridae</taxon>
        <taxon>Pentapetalae</taxon>
        <taxon>asterids</taxon>
        <taxon>campanulids</taxon>
        <taxon>Aquifoliales</taxon>
        <taxon>Aquifoliaceae</taxon>
        <taxon>Ilex</taxon>
    </lineage>
</organism>
<feature type="non-terminal residue" evidence="2">
    <location>
        <position position="1"/>
    </location>
</feature>
<evidence type="ECO:0000313" key="1">
    <source>
        <dbReference type="EMBL" id="CAK9160800.1"/>
    </source>
</evidence>
<comment type="caution">
    <text evidence="2">The sequence shown here is derived from an EMBL/GenBank/DDBJ whole genome shotgun (WGS) entry which is preliminary data.</text>
</comment>
<name>A0ABC8U4G2_9AQUA</name>
<dbReference type="EMBL" id="CAUOFW020006867">
    <property type="protein sequence ID" value="CAK9176642.1"/>
    <property type="molecule type" value="Genomic_DNA"/>
</dbReference>
<dbReference type="AlphaFoldDB" id="A0ABC8U4G2"/>
<dbReference type="SUPFAM" id="SSF53756">
    <property type="entry name" value="UDP-Glycosyltransferase/glycogen phosphorylase"/>
    <property type="match status" value="1"/>
</dbReference>
<evidence type="ECO:0000313" key="2">
    <source>
        <dbReference type="EMBL" id="CAK9176642.1"/>
    </source>
</evidence>
<gene>
    <name evidence="1" type="ORF">ILEXP_LOCUS29586</name>
    <name evidence="2" type="ORF">ILEXP_LOCUS46499</name>
</gene>
<evidence type="ECO:0000313" key="3">
    <source>
        <dbReference type="Proteomes" id="UP001642360"/>
    </source>
</evidence>
<dbReference type="Gene3D" id="3.40.50.2000">
    <property type="entry name" value="Glycogen Phosphorylase B"/>
    <property type="match status" value="2"/>
</dbReference>
<sequence>VPRSGVSVGVTAWTISYDGVNGLVRREEVEKAVTLVMGGGQEMVEIRKQAKELGAAMKKDVESGNSSEAKLIALINELKAVKQGATTRDKFNGE</sequence>
<dbReference type="EMBL" id="CAUOFW020003581">
    <property type="protein sequence ID" value="CAK9160800.1"/>
    <property type="molecule type" value="Genomic_DNA"/>
</dbReference>